<dbReference type="SUPFAM" id="SSF54991">
    <property type="entry name" value="Anticodon-binding domain of PheRS"/>
    <property type="match status" value="1"/>
</dbReference>
<comment type="cofactor">
    <cofactor evidence="1">
        <name>Mg(2+)</name>
        <dbReference type="ChEBI" id="CHEBI:18420"/>
    </cofactor>
</comment>
<keyword evidence="16 22" id="KW-0030">Aminoacyl-tRNA synthetase</keyword>
<protein>
    <recommendedName>
        <fullName evidence="6">Phenylalanine--tRNA ligase beta subunit</fullName>
        <ecNumber evidence="5">6.1.1.20</ecNumber>
    </recommendedName>
    <alternativeName>
        <fullName evidence="17">Phenylalanyl-tRNA synthetase beta subunit</fullName>
    </alternativeName>
</protein>
<sequence>MKFTLSWLKEHLDTEAPINEISEKLTAIGLEVEEITNPADDLAPFVIAEVLEAAPHPNADKLQVLKVNTGTEVIQVVCGAHNARAGLKGAFAPSGATIPVGGMKLRPTKIRGVESNGMMCSERELGLGDDHDGIIDLPADAPVGIKFADYKDMDDPVIEIAITPNHQDALGIYGIARDLAAAGLGTLKQRDMSPVKGGFKNPQKVILASPEACSVFAGRTIRGIKNGPSPDWLQKKLRALGMKPISALVDITNYLTYDMARPLHVFDADKLQGDIVVRLSKTGESLTALDDQDYSLEGGVCVITDDSGVIGLGGVMGGVSTSCQADTVNVFLEAAWFDPITTAMAGRKLGIDSDARYRFERGVDPDTMMPGIEYATQLILDMCGGEASEVSVFGTAPVISKTVTLRPSRVGHLGGVEVSEQEITNILTRLGFQLSKKGDLLEVTTPSWRCDIDGEADLVEEVLRIYGYDQICSEPLPASSRTINTGLNAMQRRVRTAKRTAAGRGLREAITWSFLPSAEAALFADLKPELVLSNPISSDLDAMRPNLLPNLITAAGRNMDRGFRNMALFECGNQFASDTPEGQSLVLAGIRRGQSGAKHWAKVPQDVDAYAAKADAEAILSAIGAKIDNAQVMAEAPDWYHPGRSGVIRLGPKNILAWFGEIHPAICKALDVKGPLVGFEVLLENIPFPKARSGNSRGPLRTSDFQAVERDFAFVVDRDLAAAELIKAVRTTDKKLISDVTLFDVYVGPGIGENQKSLALNVKLQPTDKTLTEEEIEQLSSKVIANVQKRCGGVLR</sequence>
<dbReference type="Gene3D" id="3.30.930.10">
    <property type="entry name" value="Bira Bifunctional Protein, Domain 2"/>
    <property type="match status" value="1"/>
</dbReference>
<dbReference type="SMART" id="SM00873">
    <property type="entry name" value="B3_4"/>
    <property type="match status" value="1"/>
</dbReference>
<feature type="domain" description="FDX-ACB" evidence="20">
    <location>
        <begin position="703"/>
        <end position="796"/>
    </location>
</feature>
<evidence type="ECO:0000256" key="5">
    <source>
        <dbReference type="ARBA" id="ARBA00012814"/>
    </source>
</evidence>
<evidence type="ECO:0000256" key="4">
    <source>
        <dbReference type="ARBA" id="ARBA00011209"/>
    </source>
</evidence>
<dbReference type="PANTHER" id="PTHR10947:SF0">
    <property type="entry name" value="PHENYLALANINE--TRNA LIGASE BETA SUBUNIT"/>
    <property type="match status" value="1"/>
</dbReference>
<dbReference type="InterPro" id="IPR045864">
    <property type="entry name" value="aa-tRNA-synth_II/BPL/LPL"/>
</dbReference>
<proteinExistence type="inferred from homology"/>
<comment type="similarity">
    <text evidence="3">Belongs to the phenylalanyl-tRNA synthetase beta subunit family. Type 1 subfamily.</text>
</comment>
<gene>
    <name evidence="22" type="ORF">MNBD_ALPHA02-665</name>
</gene>
<evidence type="ECO:0000256" key="1">
    <source>
        <dbReference type="ARBA" id="ARBA00001946"/>
    </source>
</evidence>
<dbReference type="InterPro" id="IPR009061">
    <property type="entry name" value="DNA-bd_dom_put_sf"/>
</dbReference>
<dbReference type="GO" id="GO:0006432">
    <property type="term" value="P:phenylalanyl-tRNA aminoacylation"/>
    <property type="evidence" value="ECO:0007669"/>
    <property type="project" value="InterPro"/>
</dbReference>
<dbReference type="Pfam" id="PF17759">
    <property type="entry name" value="tRNA_synthFbeta"/>
    <property type="match status" value="1"/>
</dbReference>
<dbReference type="Gene3D" id="2.40.50.140">
    <property type="entry name" value="Nucleic acid-binding proteins"/>
    <property type="match status" value="1"/>
</dbReference>
<dbReference type="PROSITE" id="PS51483">
    <property type="entry name" value="B5"/>
    <property type="match status" value="1"/>
</dbReference>
<comment type="catalytic activity">
    <reaction evidence="18">
        <text>tRNA(Phe) + L-phenylalanine + ATP = L-phenylalanyl-tRNA(Phe) + AMP + diphosphate + H(+)</text>
        <dbReference type="Rhea" id="RHEA:19413"/>
        <dbReference type="Rhea" id="RHEA-COMP:9668"/>
        <dbReference type="Rhea" id="RHEA-COMP:9699"/>
        <dbReference type="ChEBI" id="CHEBI:15378"/>
        <dbReference type="ChEBI" id="CHEBI:30616"/>
        <dbReference type="ChEBI" id="CHEBI:33019"/>
        <dbReference type="ChEBI" id="CHEBI:58095"/>
        <dbReference type="ChEBI" id="CHEBI:78442"/>
        <dbReference type="ChEBI" id="CHEBI:78531"/>
        <dbReference type="ChEBI" id="CHEBI:456215"/>
        <dbReference type="EC" id="6.1.1.20"/>
    </reaction>
</comment>
<evidence type="ECO:0000256" key="15">
    <source>
        <dbReference type="ARBA" id="ARBA00022917"/>
    </source>
</evidence>
<keyword evidence="14" id="KW-0694">RNA-binding</keyword>
<evidence type="ECO:0000259" key="19">
    <source>
        <dbReference type="PROSITE" id="PS50886"/>
    </source>
</evidence>
<evidence type="ECO:0000313" key="22">
    <source>
        <dbReference type="EMBL" id="VAV90985.1"/>
    </source>
</evidence>
<dbReference type="InterPro" id="IPR045060">
    <property type="entry name" value="Phe-tRNA-ligase_IIc_bsu"/>
</dbReference>
<keyword evidence="8" id="KW-0820">tRNA-binding</keyword>
<evidence type="ECO:0000256" key="13">
    <source>
        <dbReference type="ARBA" id="ARBA00022842"/>
    </source>
</evidence>
<keyword evidence="15" id="KW-0648">Protein biosynthesis</keyword>
<comment type="subunit">
    <text evidence="4">Tetramer of two alpha and two beta subunits.</text>
</comment>
<dbReference type="Pfam" id="PF03484">
    <property type="entry name" value="B5"/>
    <property type="match status" value="1"/>
</dbReference>
<keyword evidence="12" id="KW-0067">ATP-binding</keyword>
<evidence type="ECO:0000259" key="21">
    <source>
        <dbReference type="PROSITE" id="PS51483"/>
    </source>
</evidence>
<evidence type="ECO:0000256" key="6">
    <source>
        <dbReference type="ARBA" id="ARBA00017032"/>
    </source>
</evidence>
<dbReference type="PANTHER" id="PTHR10947">
    <property type="entry name" value="PHENYLALANYL-TRNA SYNTHETASE BETA CHAIN AND LEUCINE-RICH REPEAT-CONTAINING PROTEIN 47"/>
    <property type="match status" value="1"/>
</dbReference>
<dbReference type="InterPro" id="IPR004532">
    <property type="entry name" value="Phe-tRNA-ligase_IIc_bsu_bact"/>
</dbReference>
<evidence type="ECO:0000256" key="8">
    <source>
        <dbReference type="ARBA" id="ARBA00022555"/>
    </source>
</evidence>
<dbReference type="GO" id="GO:0005524">
    <property type="term" value="F:ATP binding"/>
    <property type="evidence" value="ECO:0007669"/>
    <property type="project" value="UniProtKB-KW"/>
</dbReference>
<keyword evidence="11" id="KW-0547">Nucleotide-binding</keyword>
<evidence type="ECO:0000256" key="11">
    <source>
        <dbReference type="ARBA" id="ARBA00022741"/>
    </source>
</evidence>
<dbReference type="NCBIfam" id="NF045760">
    <property type="entry name" value="YtpR"/>
    <property type="match status" value="1"/>
</dbReference>
<organism evidence="22">
    <name type="scientific">hydrothermal vent metagenome</name>
    <dbReference type="NCBI Taxonomy" id="652676"/>
    <lineage>
        <taxon>unclassified sequences</taxon>
        <taxon>metagenomes</taxon>
        <taxon>ecological metagenomes</taxon>
    </lineage>
</organism>
<evidence type="ECO:0000256" key="2">
    <source>
        <dbReference type="ARBA" id="ARBA00004496"/>
    </source>
</evidence>
<dbReference type="Pfam" id="PF03483">
    <property type="entry name" value="B3_4"/>
    <property type="match status" value="1"/>
</dbReference>
<dbReference type="InterPro" id="IPR020825">
    <property type="entry name" value="Phe-tRNA_synthase-like_B3/B4"/>
</dbReference>
<dbReference type="AlphaFoldDB" id="A0A3B0S6X7"/>
<dbReference type="InterPro" id="IPR012340">
    <property type="entry name" value="NA-bd_OB-fold"/>
</dbReference>
<accession>A0A3B0S6X7</accession>
<evidence type="ECO:0000256" key="16">
    <source>
        <dbReference type="ARBA" id="ARBA00023146"/>
    </source>
</evidence>
<keyword evidence="9 22" id="KW-0436">Ligase</keyword>
<dbReference type="InterPro" id="IPR033714">
    <property type="entry name" value="tRNA_bind_bactPheRS"/>
</dbReference>
<dbReference type="Pfam" id="PF03147">
    <property type="entry name" value="FDX-ACB"/>
    <property type="match status" value="1"/>
</dbReference>
<dbReference type="Gene3D" id="3.30.70.380">
    <property type="entry name" value="Ferrodoxin-fold anticodon-binding domain"/>
    <property type="match status" value="1"/>
</dbReference>
<feature type="domain" description="TRNA-binding" evidence="19">
    <location>
        <begin position="39"/>
        <end position="148"/>
    </location>
</feature>
<reference evidence="22" key="1">
    <citation type="submission" date="2018-06" db="EMBL/GenBank/DDBJ databases">
        <authorList>
            <person name="Zhirakovskaya E."/>
        </authorList>
    </citation>
    <scope>NUCLEOTIDE SEQUENCE</scope>
</reference>
<dbReference type="NCBIfam" id="TIGR00472">
    <property type="entry name" value="pheT_bact"/>
    <property type="match status" value="1"/>
</dbReference>
<dbReference type="CDD" id="cd02796">
    <property type="entry name" value="tRNA_bind_bactPheRS"/>
    <property type="match status" value="1"/>
</dbReference>
<dbReference type="GO" id="GO:0004826">
    <property type="term" value="F:phenylalanine-tRNA ligase activity"/>
    <property type="evidence" value="ECO:0007669"/>
    <property type="project" value="UniProtKB-EC"/>
</dbReference>
<keyword evidence="10" id="KW-0479">Metal-binding</keyword>
<dbReference type="GO" id="GO:0009328">
    <property type="term" value="C:phenylalanine-tRNA ligase complex"/>
    <property type="evidence" value="ECO:0007669"/>
    <property type="project" value="TreeGrafter"/>
</dbReference>
<dbReference type="SUPFAM" id="SSF46955">
    <property type="entry name" value="Putative DNA-binding domain"/>
    <property type="match status" value="1"/>
</dbReference>
<dbReference type="EMBL" id="UOED01000063">
    <property type="protein sequence ID" value="VAV90985.1"/>
    <property type="molecule type" value="Genomic_DNA"/>
</dbReference>
<dbReference type="SUPFAM" id="SSF56037">
    <property type="entry name" value="PheT/TilS domain"/>
    <property type="match status" value="1"/>
</dbReference>
<dbReference type="PROSITE" id="PS51447">
    <property type="entry name" value="FDX_ACB"/>
    <property type="match status" value="1"/>
</dbReference>
<dbReference type="SMART" id="SM00896">
    <property type="entry name" value="FDX-ACB"/>
    <property type="match status" value="1"/>
</dbReference>
<name>A0A3B0S6X7_9ZZZZ</name>
<dbReference type="InterPro" id="IPR005146">
    <property type="entry name" value="B3/B4_tRNA-bd"/>
</dbReference>
<dbReference type="SUPFAM" id="SSF55681">
    <property type="entry name" value="Class II aaRS and biotin synthetases"/>
    <property type="match status" value="1"/>
</dbReference>
<evidence type="ECO:0000256" key="14">
    <source>
        <dbReference type="ARBA" id="ARBA00022884"/>
    </source>
</evidence>
<feature type="domain" description="B5" evidence="21">
    <location>
        <begin position="398"/>
        <end position="473"/>
    </location>
</feature>
<dbReference type="Gene3D" id="3.50.40.10">
    <property type="entry name" value="Phenylalanyl-trna Synthetase, Chain B, domain 3"/>
    <property type="match status" value="1"/>
</dbReference>
<dbReference type="Gene3D" id="3.30.56.10">
    <property type="match status" value="2"/>
</dbReference>
<dbReference type="FunFam" id="3.30.70.380:FF:000001">
    <property type="entry name" value="Phenylalanine--tRNA ligase beta subunit"/>
    <property type="match status" value="1"/>
</dbReference>
<dbReference type="SUPFAM" id="SSF50249">
    <property type="entry name" value="Nucleic acid-binding proteins"/>
    <property type="match status" value="1"/>
</dbReference>
<evidence type="ECO:0000256" key="10">
    <source>
        <dbReference type="ARBA" id="ARBA00022723"/>
    </source>
</evidence>
<dbReference type="SMART" id="SM00874">
    <property type="entry name" value="B5"/>
    <property type="match status" value="1"/>
</dbReference>
<evidence type="ECO:0000256" key="9">
    <source>
        <dbReference type="ARBA" id="ARBA00022598"/>
    </source>
</evidence>
<dbReference type="Pfam" id="PF01588">
    <property type="entry name" value="tRNA_bind"/>
    <property type="match status" value="1"/>
</dbReference>
<dbReference type="FunFam" id="2.40.50.140:FF:000045">
    <property type="entry name" value="Phenylalanine--tRNA ligase beta subunit"/>
    <property type="match status" value="1"/>
</dbReference>
<evidence type="ECO:0000259" key="20">
    <source>
        <dbReference type="PROSITE" id="PS51447"/>
    </source>
</evidence>
<comment type="subcellular location">
    <subcellularLocation>
        <location evidence="2">Cytoplasm</location>
    </subcellularLocation>
</comment>
<keyword evidence="13" id="KW-0460">Magnesium</keyword>
<dbReference type="InterPro" id="IPR036690">
    <property type="entry name" value="Fdx_antiC-bd_sf"/>
</dbReference>
<dbReference type="InterPro" id="IPR005147">
    <property type="entry name" value="tRNA_synthase_B5-dom"/>
</dbReference>
<dbReference type="GO" id="GO:0000049">
    <property type="term" value="F:tRNA binding"/>
    <property type="evidence" value="ECO:0007669"/>
    <property type="project" value="UniProtKB-KW"/>
</dbReference>
<dbReference type="InterPro" id="IPR041616">
    <property type="entry name" value="PheRS_beta_core"/>
</dbReference>
<dbReference type="GO" id="GO:0000287">
    <property type="term" value="F:magnesium ion binding"/>
    <property type="evidence" value="ECO:0007669"/>
    <property type="project" value="InterPro"/>
</dbReference>
<dbReference type="CDD" id="cd00769">
    <property type="entry name" value="PheRS_beta_core"/>
    <property type="match status" value="1"/>
</dbReference>
<dbReference type="EC" id="6.1.1.20" evidence="5"/>
<evidence type="ECO:0000256" key="3">
    <source>
        <dbReference type="ARBA" id="ARBA00008653"/>
    </source>
</evidence>
<dbReference type="InterPro" id="IPR005121">
    <property type="entry name" value="Fdx_antiC-bd"/>
</dbReference>
<evidence type="ECO:0000256" key="18">
    <source>
        <dbReference type="ARBA" id="ARBA00049255"/>
    </source>
</evidence>
<evidence type="ECO:0000256" key="17">
    <source>
        <dbReference type="ARBA" id="ARBA00033189"/>
    </source>
</evidence>
<keyword evidence="7" id="KW-0963">Cytoplasm</keyword>
<dbReference type="FunFam" id="3.30.56.10:FF:000002">
    <property type="entry name" value="Phenylalanine--tRNA ligase beta subunit"/>
    <property type="match status" value="1"/>
</dbReference>
<dbReference type="PROSITE" id="PS50886">
    <property type="entry name" value="TRBD"/>
    <property type="match status" value="1"/>
</dbReference>
<evidence type="ECO:0000256" key="7">
    <source>
        <dbReference type="ARBA" id="ARBA00022490"/>
    </source>
</evidence>
<evidence type="ECO:0000256" key="12">
    <source>
        <dbReference type="ARBA" id="ARBA00022840"/>
    </source>
</evidence>
<dbReference type="HAMAP" id="MF_00283">
    <property type="entry name" value="Phe_tRNA_synth_beta1"/>
    <property type="match status" value="1"/>
</dbReference>
<dbReference type="InterPro" id="IPR002547">
    <property type="entry name" value="tRNA-bd_dom"/>
</dbReference>